<reference evidence="1" key="1">
    <citation type="submission" date="2021-06" db="EMBL/GenBank/DDBJ databases">
        <authorList>
            <person name="Kallberg Y."/>
            <person name="Tangrot J."/>
            <person name="Rosling A."/>
        </authorList>
    </citation>
    <scope>NUCLEOTIDE SEQUENCE</scope>
    <source>
        <strain evidence="1">28 12/20/2015</strain>
    </source>
</reference>
<name>A0ACA9Q7G8_9GLOM</name>
<feature type="non-terminal residue" evidence="1">
    <location>
        <position position="86"/>
    </location>
</feature>
<proteinExistence type="predicted"/>
<dbReference type="EMBL" id="CAJVPW010034413">
    <property type="protein sequence ID" value="CAG8733475.1"/>
    <property type="molecule type" value="Genomic_DNA"/>
</dbReference>
<evidence type="ECO:0000313" key="1">
    <source>
        <dbReference type="EMBL" id="CAG8733475.1"/>
    </source>
</evidence>
<dbReference type="Proteomes" id="UP000789366">
    <property type="component" value="Unassembled WGS sequence"/>
</dbReference>
<protein>
    <submittedName>
        <fullName evidence="1">15758_t:CDS:1</fullName>
    </submittedName>
</protein>
<feature type="non-terminal residue" evidence="1">
    <location>
        <position position="1"/>
    </location>
</feature>
<keyword evidence="2" id="KW-1185">Reference proteome</keyword>
<comment type="caution">
    <text evidence="1">The sequence shown here is derived from an EMBL/GenBank/DDBJ whole genome shotgun (WGS) entry which is preliminary data.</text>
</comment>
<organism evidence="1 2">
    <name type="scientific">Cetraspora pellucida</name>
    <dbReference type="NCBI Taxonomy" id="1433469"/>
    <lineage>
        <taxon>Eukaryota</taxon>
        <taxon>Fungi</taxon>
        <taxon>Fungi incertae sedis</taxon>
        <taxon>Mucoromycota</taxon>
        <taxon>Glomeromycotina</taxon>
        <taxon>Glomeromycetes</taxon>
        <taxon>Diversisporales</taxon>
        <taxon>Gigasporaceae</taxon>
        <taxon>Cetraspora</taxon>
    </lineage>
</organism>
<evidence type="ECO:0000313" key="2">
    <source>
        <dbReference type="Proteomes" id="UP000789366"/>
    </source>
</evidence>
<accession>A0ACA9Q7G8</accession>
<gene>
    <name evidence="1" type="ORF">SPELUC_LOCUS13279</name>
</gene>
<sequence length="86" mass="10099">SFRHAVFEHVFKNKISQTVNLESSKTEIISWKSSEEIVAKKVFGQQPTKNQYAVTRSILHNLFNPEIVKIKFDEKYLTRKLQSFLV</sequence>